<keyword evidence="3" id="KW-0274">FAD</keyword>
<dbReference type="VEuPathDB" id="FungiDB:F503_03132"/>
<dbReference type="STRING" id="1262450.S3D0H0"/>
<accession>S3D0H0</accession>
<keyword evidence="4" id="KW-0560">Oxidoreductase</keyword>
<organism evidence="6 7">
    <name type="scientific">Ophiostoma piceae (strain UAMH 11346)</name>
    <name type="common">Sap stain fungus</name>
    <dbReference type="NCBI Taxonomy" id="1262450"/>
    <lineage>
        <taxon>Eukaryota</taxon>
        <taxon>Fungi</taxon>
        <taxon>Dikarya</taxon>
        <taxon>Ascomycota</taxon>
        <taxon>Pezizomycotina</taxon>
        <taxon>Sordariomycetes</taxon>
        <taxon>Sordariomycetidae</taxon>
        <taxon>Ophiostomatales</taxon>
        <taxon>Ophiostomataceae</taxon>
        <taxon>Ophiostoma</taxon>
    </lineage>
</organism>
<dbReference type="GO" id="GO:0050660">
    <property type="term" value="F:flavin adenine dinucleotide binding"/>
    <property type="evidence" value="ECO:0007669"/>
    <property type="project" value="InterPro"/>
</dbReference>
<sequence>MSHIPVSNPEVVGSSLLGPDPAAQGPPTDDIVHENAWYNQSFGDYVVSEQPLYTKRAVRIVCVGAGATGLQLAYKAERLLENVTVQIYEKNSDIGGTWLENRYPGCTCDIPSHSYQFPWARNPSWSKYYSGSPEIWQYFKDISKKFDLERYIKFEHKVTSARWNEDDGVWELSITSADGGTVTDRCEILVNGSGVLNAWKYPNIPGIDTFKGKLMHTARWDAEYDLAGKTVAVIGGGSSAVQVIPNIQKTVKKLIPFLRSPTWVTMGFGAKYAGPGGTNFAYTPEQIQAFKDDPAAYDTYCRELDGELNKRFTLNHYRSRDQNEARAVMADHMAKKLGNDEKLTSHLIPEFALGCRRMTPGSGYLESLTQDNVQVVTEDVTKFTETGVVDAQGHEHTVDVVICATGFDASFATPYECYGRNGQELRAKFGDFPKGYLSIMTDDFPNLFLFIGPNGPASHSSILPILEWHTRYLFQMVEKLQRENIKAFAPKTACVEEFGQHTHTLMKRLVWSASCRSWFKNGKANGPVTAIWPGSRLHYFEAMSTPRYEDFEISYRSKNRFQYLGNGYTHEEIKPDGNAVWYFDDPFCKV</sequence>
<dbReference type="Gene3D" id="3.50.50.60">
    <property type="entry name" value="FAD/NAD(P)-binding domain"/>
    <property type="match status" value="2"/>
</dbReference>
<dbReference type="GO" id="GO:0050661">
    <property type="term" value="F:NADP binding"/>
    <property type="evidence" value="ECO:0007669"/>
    <property type="project" value="InterPro"/>
</dbReference>
<dbReference type="AlphaFoldDB" id="S3D0H0"/>
<keyword evidence="6" id="KW-0503">Monooxygenase</keyword>
<dbReference type="HOGENOM" id="CLU_006937_6_1_1"/>
<evidence type="ECO:0000256" key="4">
    <source>
        <dbReference type="ARBA" id="ARBA00023002"/>
    </source>
</evidence>
<dbReference type="Proteomes" id="UP000016923">
    <property type="component" value="Unassembled WGS sequence"/>
</dbReference>
<name>S3D0H0_OPHP1</name>
<dbReference type="GO" id="GO:0004499">
    <property type="term" value="F:N,N-dimethylaniline monooxygenase activity"/>
    <property type="evidence" value="ECO:0007669"/>
    <property type="project" value="InterPro"/>
</dbReference>
<evidence type="ECO:0000256" key="2">
    <source>
        <dbReference type="ARBA" id="ARBA00022630"/>
    </source>
</evidence>
<evidence type="ECO:0000256" key="1">
    <source>
        <dbReference type="ARBA" id="ARBA00010139"/>
    </source>
</evidence>
<evidence type="ECO:0000313" key="6">
    <source>
        <dbReference type="EMBL" id="EPE06705.1"/>
    </source>
</evidence>
<dbReference type="SUPFAM" id="SSF51905">
    <property type="entry name" value="FAD/NAD(P)-binding domain"/>
    <property type="match status" value="3"/>
</dbReference>
<keyword evidence="2" id="KW-0285">Flavoprotein</keyword>
<dbReference type="InterPro" id="IPR036188">
    <property type="entry name" value="FAD/NAD-bd_sf"/>
</dbReference>
<dbReference type="EMBL" id="KE148152">
    <property type="protein sequence ID" value="EPE06705.1"/>
    <property type="molecule type" value="Genomic_DNA"/>
</dbReference>
<gene>
    <name evidence="6" type="ORF">F503_03132</name>
</gene>
<feature type="region of interest" description="Disordered" evidence="5">
    <location>
        <begin position="1"/>
        <end position="30"/>
    </location>
</feature>
<evidence type="ECO:0000256" key="5">
    <source>
        <dbReference type="SAM" id="MobiDB-lite"/>
    </source>
</evidence>
<dbReference type="PANTHER" id="PTHR42877:SF7">
    <property type="entry name" value="FLAVIN-BINDING MONOOXYGENASE-RELATED"/>
    <property type="match status" value="1"/>
</dbReference>
<dbReference type="InterPro" id="IPR020946">
    <property type="entry name" value="Flavin_mOase-like"/>
</dbReference>
<reference evidence="6 7" key="1">
    <citation type="journal article" date="2013" name="BMC Genomics">
        <title>The genome and transcriptome of the pine saprophyte Ophiostoma piceae, and a comparison with the bark beetle-associated pine pathogen Grosmannia clavigera.</title>
        <authorList>
            <person name="Haridas S."/>
            <person name="Wang Y."/>
            <person name="Lim L."/>
            <person name="Massoumi Alamouti S."/>
            <person name="Jackman S."/>
            <person name="Docking R."/>
            <person name="Robertson G."/>
            <person name="Birol I."/>
            <person name="Bohlmann J."/>
            <person name="Breuil C."/>
        </authorList>
    </citation>
    <scope>NUCLEOTIDE SEQUENCE [LARGE SCALE GENOMIC DNA]</scope>
    <source>
        <strain evidence="6 7">UAMH 11346</strain>
    </source>
</reference>
<dbReference type="OMA" id="CTCDIPS"/>
<keyword evidence="7" id="KW-1185">Reference proteome</keyword>
<dbReference type="OrthoDB" id="74360at2759"/>
<protein>
    <submittedName>
        <fullName evidence="6">Flavin-binding monooxygenase</fullName>
    </submittedName>
</protein>
<evidence type="ECO:0000313" key="7">
    <source>
        <dbReference type="Proteomes" id="UP000016923"/>
    </source>
</evidence>
<proteinExistence type="inferred from homology"/>
<dbReference type="eggNOG" id="KOG1399">
    <property type="taxonomic scope" value="Eukaryota"/>
</dbReference>
<dbReference type="PANTHER" id="PTHR42877">
    <property type="entry name" value="L-ORNITHINE N(5)-MONOOXYGENASE-RELATED"/>
    <property type="match status" value="1"/>
</dbReference>
<evidence type="ECO:0000256" key="3">
    <source>
        <dbReference type="ARBA" id="ARBA00022827"/>
    </source>
</evidence>
<comment type="similarity">
    <text evidence="1">Belongs to the FAD-binding monooxygenase family.</text>
</comment>
<dbReference type="Pfam" id="PF00743">
    <property type="entry name" value="FMO-like"/>
    <property type="match status" value="1"/>
</dbReference>
<dbReference type="InterPro" id="IPR051209">
    <property type="entry name" value="FAD-bind_Monooxygenase_sf"/>
</dbReference>